<evidence type="ECO:0000313" key="1">
    <source>
        <dbReference type="EMBL" id="KAF5742118.1"/>
    </source>
</evidence>
<evidence type="ECO:0000313" key="2">
    <source>
        <dbReference type="Proteomes" id="UP000593562"/>
    </source>
</evidence>
<name>A0A7J7D739_TRIWF</name>
<reference evidence="1 2" key="1">
    <citation type="journal article" date="2020" name="Nat. Commun.">
        <title>Genome of Tripterygium wilfordii and identification of cytochrome P450 involved in triptolide biosynthesis.</title>
        <authorList>
            <person name="Tu L."/>
            <person name="Su P."/>
            <person name="Zhang Z."/>
            <person name="Gao L."/>
            <person name="Wang J."/>
            <person name="Hu T."/>
            <person name="Zhou J."/>
            <person name="Zhang Y."/>
            <person name="Zhao Y."/>
            <person name="Liu Y."/>
            <person name="Song Y."/>
            <person name="Tong Y."/>
            <person name="Lu Y."/>
            <person name="Yang J."/>
            <person name="Xu C."/>
            <person name="Jia M."/>
            <person name="Peters R.J."/>
            <person name="Huang L."/>
            <person name="Gao W."/>
        </authorList>
    </citation>
    <scope>NUCLEOTIDE SEQUENCE [LARGE SCALE GENOMIC DNA]</scope>
    <source>
        <strain evidence="2">cv. XIE 37</strain>
        <tissue evidence="1">Leaf</tissue>
    </source>
</reference>
<organism evidence="1 2">
    <name type="scientific">Tripterygium wilfordii</name>
    <name type="common">Thunder God vine</name>
    <dbReference type="NCBI Taxonomy" id="458696"/>
    <lineage>
        <taxon>Eukaryota</taxon>
        <taxon>Viridiplantae</taxon>
        <taxon>Streptophyta</taxon>
        <taxon>Embryophyta</taxon>
        <taxon>Tracheophyta</taxon>
        <taxon>Spermatophyta</taxon>
        <taxon>Magnoliopsida</taxon>
        <taxon>eudicotyledons</taxon>
        <taxon>Gunneridae</taxon>
        <taxon>Pentapetalae</taxon>
        <taxon>rosids</taxon>
        <taxon>fabids</taxon>
        <taxon>Celastrales</taxon>
        <taxon>Celastraceae</taxon>
        <taxon>Tripterygium</taxon>
    </lineage>
</organism>
<keyword evidence="2" id="KW-1185">Reference proteome</keyword>
<dbReference type="AlphaFoldDB" id="A0A7J7D739"/>
<dbReference type="InParanoid" id="A0A7J7D739"/>
<dbReference type="EMBL" id="JAAARO010000009">
    <property type="protein sequence ID" value="KAF5742118.1"/>
    <property type="molecule type" value="Genomic_DNA"/>
</dbReference>
<dbReference type="Proteomes" id="UP000593562">
    <property type="component" value="Unassembled WGS sequence"/>
</dbReference>
<accession>A0A7J7D739</accession>
<comment type="caution">
    <text evidence="1">The sequence shown here is derived from an EMBL/GenBank/DDBJ whole genome shotgun (WGS) entry which is preliminary data.</text>
</comment>
<sequence length="105" mass="11375">MGTSATISFGDLVPLSSNNGGWPDRGSKWPMKMEARGGLVTLGEKNKMHCQVLSHHFDHNLVRDVTSLKAVGALDGGCYLGISLYFSSFALVRIISRSLISMLYG</sequence>
<protein>
    <submittedName>
        <fullName evidence="1">Uncharacterized protein</fullName>
    </submittedName>
</protein>
<gene>
    <name evidence="1" type="ORF">HS088_TW09G00160</name>
</gene>
<proteinExistence type="predicted"/>